<accession>A0ABW6B5H9</accession>
<sequence>MVDLFNLPISTVYGQTIPKKMFDAHLSNKQKKILTDKISKMTWTHKLAPATINLSGKYFAEIQIIHIELKRDDRISELLAIIGKSVPYGVIFVMQFGDRFYISASAKHPHPTLADTSVIDWEFASDWFTAADNTFQLNLRESLDAVFFDFCKQLSGFKPKEVDSMAELIEKSAKLFQLQKDINKLRSAISTCKQFNKKVELNLRLKKIEKCIENLLNS</sequence>
<dbReference type="Pfam" id="PF14335">
    <property type="entry name" value="DUF4391"/>
    <property type="match status" value="1"/>
</dbReference>
<dbReference type="Proteomes" id="UP001597560">
    <property type="component" value="Unassembled WGS sequence"/>
</dbReference>
<comment type="caution">
    <text evidence="1">The sequence shown here is derived from an EMBL/GenBank/DDBJ whole genome shotgun (WGS) entry which is preliminary data.</text>
</comment>
<gene>
    <name evidence="1" type="ORF">ACFS6J_17945</name>
</gene>
<keyword evidence="2" id="KW-1185">Reference proteome</keyword>
<proteinExistence type="predicted"/>
<dbReference type="RefSeq" id="WP_377611806.1">
    <property type="nucleotide sequence ID" value="NZ_JBHUPA010000008.1"/>
</dbReference>
<protein>
    <submittedName>
        <fullName evidence="1">DUF4391 domain-containing protein</fullName>
    </submittedName>
</protein>
<dbReference type="InterPro" id="IPR025503">
    <property type="entry name" value="DUF4391"/>
</dbReference>
<evidence type="ECO:0000313" key="2">
    <source>
        <dbReference type="Proteomes" id="UP001597560"/>
    </source>
</evidence>
<name>A0ABW6B5H9_9SPHI</name>
<organism evidence="1 2">
    <name type="scientific">Olivibacter jilunii</name>
    <dbReference type="NCBI Taxonomy" id="985016"/>
    <lineage>
        <taxon>Bacteria</taxon>
        <taxon>Pseudomonadati</taxon>
        <taxon>Bacteroidota</taxon>
        <taxon>Sphingobacteriia</taxon>
        <taxon>Sphingobacteriales</taxon>
        <taxon>Sphingobacteriaceae</taxon>
        <taxon>Olivibacter</taxon>
    </lineage>
</organism>
<evidence type="ECO:0000313" key="1">
    <source>
        <dbReference type="EMBL" id="MFD2963693.1"/>
    </source>
</evidence>
<reference evidence="2" key="1">
    <citation type="journal article" date="2019" name="Int. J. Syst. Evol. Microbiol.">
        <title>The Global Catalogue of Microorganisms (GCM) 10K type strain sequencing project: providing services to taxonomists for standard genome sequencing and annotation.</title>
        <authorList>
            <consortium name="The Broad Institute Genomics Platform"/>
            <consortium name="The Broad Institute Genome Sequencing Center for Infectious Disease"/>
            <person name="Wu L."/>
            <person name="Ma J."/>
        </authorList>
    </citation>
    <scope>NUCLEOTIDE SEQUENCE [LARGE SCALE GENOMIC DNA]</scope>
    <source>
        <strain evidence="2">KCTC 23098</strain>
    </source>
</reference>
<dbReference type="EMBL" id="JBHUPA010000008">
    <property type="protein sequence ID" value="MFD2963693.1"/>
    <property type="molecule type" value="Genomic_DNA"/>
</dbReference>